<organism evidence="2 3">
    <name type="scientific">Methanotorris formicicus Mc-S-70</name>
    <dbReference type="NCBI Taxonomy" id="647171"/>
    <lineage>
        <taxon>Archaea</taxon>
        <taxon>Methanobacteriati</taxon>
        <taxon>Methanobacteriota</taxon>
        <taxon>Methanomada group</taxon>
        <taxon>Methanococci</taxon>
        <taxon>Methanococcales</taxon>
        <taxon>Methanocaldococcaceae</taxon>
        <taxon>Methanotorris</taxon>
    </lineage>
</organism>
<keyword evidence="1" id="KW-1133">Transmembrane helix</keyword>
<dbReference type="RefSeq" id="WP_007044853.1">
    <property type="nucleotide sequence ID" value="NZ_AGJL01000038.1"/>
</dbReference>
<keyword evidence="1" id="KW-0472">Membrane</keyword>
<keyword evidence="3" id="KW-1185">Reference proteome</keyword>
<gene>
    <name evidence="2" type="ORF">MetfoDRAFT_1424</name>
</gene>
<dbReference type="EMBL" id="AGJL01000038">
    <property type="protein sequence ID" value="EHP85184.1"/>
    <property type="molecule type" value="Genomic_DNA"/>
</dbReference>
<accession>H1L050</accession>
<reference evidence="2 3" key="1">
    <citation type="submission" date="2011-09" db="EMBL/GenBank/DDBJ databases">
        <title>The draft genome of Methanotorris formicicus Mc-S-70.</title>
        <authorList>
            <consortium name="US DOE Joint Genome Institute (JGI-PGF)"/>
            <person name="Lucas S."/>
            <person name="Han J."/>
            <person name="Lapidus A."/>
            <person name="Cheng J.-F."/>
            <person name="Goodwin L."/>
            <person name="Pitluck S."/>
            <person name="Peters L."/>
            <person name="Land M.L."/>
            <person name="Hauser L."/>
            <person name="Sieprawska-Lupa M."/>
            <person name="Takai K."/>
            <person name="Miyazaki J."/>
            <person name="Whitman W."/>
            <person name="Woyke T.J."/>
        </authorList>
    </citation>
    <scope>NUCLEOTIDE SEQUENCE [LARGE SCALE GENOMIC DNA]</scope>
    <source>
        <strain evidence="2 3">Mc-S-70</strain>
    </source>
</reference>
<dbReference type="STRING" id="647171.MetfoDRAFT_1424"/>
<protein>
    <submittedName>
        <fullName evidence="2">Uncharacterized protein</fullName>
    </submittedName>
</protein>
<dbReference type="Proteomes" id="UP000003706">
    <property type="component" value="Unassembled WGS sequence"/>
</dbReference>
<evidence type="ECO:0000313" key="3">
    <source>
        <dbReference type="Proteomes" id="UP000003706"/>
    </source>
</evidence>
<sequence>MCSFGIVENVAITPSLQFVDVVTLSLATAIGLSLAVLVSRMLSKRASDYKLNCKI</sequence>
<evidence type="ECO:0000256" key="1">
    <source>
        <dbReference type="SAM" id="Phobius"/>
    </source>
</evidence>
<dbReference type="AlphaFoldDB" id="H1L050"/>
<proteinExistence type="predicted"/>
<evidence type="ECO:0000313" key="2">
    <source>
        <dbReference type="EMBL" id="EHP85184.1"/>
    </source>
</evidence>
<name>H1L050_9EURY</name>
<feature type="transmembrane region" description="Helical" evidence="1">
    <location>
        <begin position="21"/>
        <end position="42"/>
    </location>
</feature>
<comment type="caution">
    <text evidence="2">The sequence shown here is derived from an EMBL/GenBank/DDBJ whole genome shotgun (WGS) entry which is preliminary data.</text>
</comment>
<keyword evidence="1" id="KW-0812">Transmembrane</keyword>